<dbReference type="OrthoDB" id="4230779at2"/>
<keyword evidence="5" id="KW-0503">Monooxygenase</keyword>
<evidence type="ECO:0000256" key="1">
    <source>
        <dbReference type="ARBA" id="ARBA00001974"/>
    </source>
</evidence>
<dbReference type="eggNOG" id="COG0654">
    <property type="taxonomic scope" value="Bacteria"/>
</dbReference>
<evidence type="ECO:0000256" key="2">
    <source>
        <dbReference type="ARBA" id="ARBA00022630"/>
    </source>
</evidence>
<accession>A0A1I7ALG1</accession>
<keyword evidence="4" id="KW-0560">Oxidoreductase</keyword>
<dbReference type="GO" id="GO:0004497">
    <property type="term" value="F:monooxygenase activity"/>
    <property type="evidence" value="ECO:0007669"/>
    <property type="project" value="UniProtKB-KW"/>
</dbReference>
<evidence type="ECO:0000313" key="8">
    <source>
        <dbReference type="Proteomes" id="UP000182466"/>
    </source>
</evidence>
<evidence type="ECO:0000259" key="6">
    <source>
        <dbReference type="Pfam" id="PF01494"/>
    </source>
</evidence>
<dbReference type="SUPFAM" id="SSF51905">
    <property type="entry name" value="FAD/NAD(P)-binding domain"/>
    <property type="match status" value="1"/>
</dbReference>
<sequence length="390" mass="41016">MDVQVEVIGAGIGGVAAAIALARRGARVRVLERAEALGEVGAGLQISANGMAVLRALGVVTGVPDGAVRSGGTEIRDFATGREVMRMPPPAAGPTWYFHRADLLAALVARARALGVGFDLGRAVCAYGGDEAGCHLTLSDGSQRQSALVVAADGGQSAARQLVDGPRQARFSRQVAWRAVVPGGQAGQTHAVLTMGPGRHVVSYPLRGGALMNIVAVEERDDWTAEGWRQEGDPVQLRARFAEFGGAVGELLQQIEAAHLWALYLHPVARTWCRGGLALLGDAAHPTLPFMAQGACLALEDAWVLADCLAADGAEGLRRYQQIRRPRAQAVVAAAAANARRFHLRGPLRWGAQAALRLAGARLAPDYAWIYGHDVTAYGGDCQAERAARA</sequence>
<dbReference type="GO" id="GO:0071949">
    <property type="term" value="F:FAD binding"/>
    <property type="evidence" value="ECO:0007669"/>
    <property type="project" value="InterPro"/>
</dbReference>
<evidence type="ECO:0000256" key="3">
    <source>
        <dbReference type="ARBA" id="ARBA00022827"/>
    </source>
</evidence>
<dbReference type="InterPro" id="IPR002938">
    <property type="entry name" value="FAD-bd"/>
</dbReference>
<dbReference type="PRINTS" id="PR00420">
    <property type="entry name" value="RNGMNOXGNASE"/>
</dbReference>
<name>A0A1I7ALG1_9RHOB</name>
<proteinExistence type="predicted"/>
<evidence type="ECO:0000256" key="5">
    <source>
        <dbReference type="ARBA" id="ARBA00023033"/>
    </source>
</evidence>
<dbReference type="Pfam" id="PF01494">
    <property type="entry name" value="FAD_binding_3"/>
    <property type="match status" value="1"/>
</dbReference>
<dbReference type="RefSeq" id="WP_051372224.1">
    <property type="nucleotide sequence ID" value="NZ_FPAW01000007.1"/>
</dbReference>
<dbReference type="SUPFAM" id="SSF54373">
    <property type="entry name" value="FAD-linked reductases, C-terminal domain"/>
    <property type="match status" value="1"/>
</dbReference>
<dbReference type="STRING" id="999627.SAMN05216236_10740"/>
<keyword evidence="8" id="KW-1185">Reference proteome</keyword>
<feature type="domain" description="FAD-binding" evidence="6">
    <location>
        <begin position="2"/>
        <end position="334"/>
    </location>
</feature>
<evidence type="ECO:0000313" key="7">
    <source>
        <dbReference type="EMBL" id="SFT75787.1"/>
    </source>
</evidence>
<evidence type="ECO:0000256" key="4">
    <source>
        <dbReference type="ARBA" id="ARBA00023002"/>
    </source>
</evidence>
<organism evidence="7 8">
    <name type="scientific">Sedimentitalea nanhaiensis</name>
    <dbReference type="NCBI Taxonomy" id="999627"/>
    <lineage>
        <taxon>Bacteria</taxon>
        <taxon>Pseudomonadati</taxon>
        <taxon>Pseudomonadota</taxon>
        <taxon>Alphaproteobacteria</taxon>
        <taxon>Rhodobacterales</taxon>
        <taxon>Paracoccaceae</taxon>
        <taxon>Sedimentitalea</taxon>
    </lineage>
</organism>
<dbReference type="PANTHER" id="PTHR13789:SF318">
    <property type="entry name" value="GERANYLGERANYL DIPHOSPHATE REDUCTASE"/>
    <property type="match status" value="1"/>
</dbReference>
<comment type="cofactor">
    <cofactor evidence="1">
        <name>FAD</name>
        <dbReference type="ChEBI" id="CHEBI:57692"/>
    </cofactor>
</comment>
<dbReference type="PANTHER" id="PTHR13789">
    <property type="entry name" value="MONOOXYGENASE"/>
    <property type="match status" value="1"/>
</dbReference>
<dbReference type="EMBL" id="FPAW01000007">
    <property type="protein sequence ID" value="SFT75787.1"/>
    <property type="molecule type" value="Genomic_DNA"/>
</dbReference>
<protein>
    <submittedName>
        <fullName evidence="7">Salicylate hydroxylase</fullName>
    </submittedName>
</protein>
<reference evidence="7 8" key="1">
    <citation type="submission" date="2016-10" db="EMBL/GenBank/DDBJ databases">
        <authorList>
            <person name="de Groot N.N."/>
        </authorList>
    </citation>
    <scope>NUCLEOTIDE SEQUENCE [LARGE SCALE GENOMIC DNA]</scope>
    <source>
        <strain evidence="7 8">CGMCC 1.10959</strain>
    </source>
</reference>
<keyword evidence="2" id="KW-0285">Flavoprotein</keyword>
<dbReference type="Proteomes" id="UP000182466">
    <property type="component" value="Unassembled WGS sequence"/>
</dbReference>
<dbReference type="InterPro" id="IPR050493">
    <property type="entry name" value="FAD-dep_Monooxygenase_BioMet"/>
</dbReference>
<dbReference type="AlphaFoldDB" id="A0A1I7ALG1"/>
<gene>
    <name evidence="7" type="ORF">SAMN05216236_10740</name>
</gene>
<dbReference type="Gene3D" id="3.50.50.60">
    <property type="entry name" value="FAD/NAD(P)-binding domain"/>
    <property type="match status" value="1"/>
</dbReference>
<dbReference type="InterPro" id="IPR036188">
    <property type="entry name" value="FAD/NAD-bd_sf"/>
</dbReference>
<keyword evidence="3" id="KW-0274">FAD</keyword>